<dbReference type="OrthoDB" id="10622104at2759"/>
<keyword evidence="3" id="KW-1185">Reference proteome</keyword>
<name>A0A2N5TPD2_9BASI</name>
<dbReference type="EMBL" id="PGCJ01000492">
    <property type="protein sequence ID" value="PLW27324.1"/>
    <property type="molecule type" value="Genomic_DNA"/>
</dbReference>
<feature type="domain" description="DUF6589" evidence="1">
    <location>
        <begin position="43"/>
        <end position="151"/>
    </location>
</feature>
<gene>
    <name evidence="2" type="ORF">PCANC_27313</name>
</gene>
<protein>
    <recommendedName>
        <fullName evidence="1">DUF6589 domain-containing protein</fullName>
    </recommendedName>
</protein>
<organism evidence="2 3">
    <name type="scientific">Puccinia coronata f. sp. avenae</name>
    <dbReference type="NCBI Taxonomy" id="200324"/>
    <lineage>
        <taxon>Eukaryota</taxon>
        <taxon>Fungi</taxon>
        <taxon>Dikarya</taxon>
        <taxon>Basidiomycota</taxon>
        <taxon>Pucciniomycotina</taxon>
        <taxon>Pucciniomycetes</taxon>
        <taxon>Pucciniales</taxon>
        <taxon>Pucciniaceae</taxon>
        <taxon>Puccinia</taxon>
    </lineage>
</organism>
<dbReference type="Proteomes" id="UP000235388">
    <property type="component" value="Unassembled WGS sequence"/>
</dbReference>
<accession>A0A2N5TPD2</accession>
<proteinExistence type="predicted"/>
<dbReference type="InterPro" id="IPR046496">
    <property type="entry name" value="DUF6589"/>
</dbReference>
<reference evidence="2 3" key="1">
    <citation type="submission" date="2017-11" db="EMBL/GenBank/DDBJ databases">
        <title>De novo assembly and phasing of dikaryotic genomes from two isolates of Puccinia coronata f. sp. avenae, the causal agent of oat crown rust.</title>
        <authorList>
            <person name="Miller M.E."/>
            <person name="Zhang Y."/>
            <person name="Omidvar V."/>
            <person name="Sperschneider J."/>
            <person name="Schwessinger B."/>
            <person name="Raley C."/>
            <person name="Palmer J.M."/>
            <person name="Garnica D."/>
            <person name="Upadhyaya N."/>
            <person name="Rathjen J."/>
            <person name="Taylor J.M."/>
            <person name="Park R.F."/>
            <person name="Dodds P.N."/>
            <person name="Hirsch C.D."/>
            <person name="Kianian S.F."/>
            <person name="Figueroa M."/>
        </authorList>
    </citation>
    <scope>NUCLEOTIDE SEQUENCE [LARGE SCALE GENOMIC DNA]</scope>
    <source>
        <strain evidence="2">12NC29</strain>
    </source>
</reference>
<evidence type="ECO:0000313" key="2">
    <source>
        <dbReference type="EMBL" id="PLW27324.1"/>
    </source>
</evidence>
<evidence type="ECO:0000259" key="1">
    <source>
        <dbReference type="Pfam" id="PF20231"/>
    </source>
</evidence>
<dbReference type="Pfam" id="PF20231">
    <property type="entry name" value="DUF6589"/>
    <property type="match status" value="1"/>
</dbReference>
<sequence>MCHGTWGYIHHPNPKLLSSIDPSKLTLQSYYDALSKVSTMKIDLSMFMPTVEEEKHFEIVLKSQLARAMTQYICKPDDCKMVILQNPPPVEPIDPAPPIIQMLKLMPVSDNSEEGAGQVFEALMRQFGMKPEDFGSRVQIVNAELSTCKNFHSE</sequence>
<evidence type="ECO:0000313" key="3">
    <source>
        <dbReference type="Proteomes" id="UP000235388"/>
    </source>
</evidence>
<dbReference type="AlphaFoldDB" id="A0A2N5TPD2"/>
<comment type="caution">
    <text evidence="2">The sequence shown here is derived from an EMBL/GenBank/DDBJ whole genome shotgun (WGS) entry which is preliminary data.</text>
</comment>